<dbReference type="AlphaFoldDB" id="A0A0W4ZDX0"/>
<dbReference type="eggNOG" id="KOG0032">
    <property type="taxonomic scope" value="Eukaryota"/>
</dbReference>
<dbReference type="SUPFAM" id="SSF56112">
    <property type="entry name" value="Protein kinase-like (PK-like)"/>
    <property type="match status" value="1"/>
</dbReference>
<dbReference type="PANTHER" id="PTHR11042:SF138">
    <property type="entry name" value="SERINE_THREONINE-PROTEIN KINASE IKS1-RELATED"/>
    <property type="match status" value="1"/>
</dbReference>
<keyword evidence="6" id="KW-0067">ATP-binding</keyword>
<dbReference type="InterPro" id="IPR000719">
    <property type="entry name" value="Prot_kinase_dom"/>
</dbReference>
<evidence type="ECO:0000256" key="8">
    <source>
        <dbReference type="ARBA" id="ARBA00047899"/>
    </source>
</evidence>
<evidence type="ECO:0000256" key="9">
    <source>
        <dbReference type="ARBA" id="ARBA00048679"/>
    </source>
</evidence>
<gene>
    <name evidence="12" type="ORF">T551_03497</name>
</gene>
<keyword evidence="2" id="KW-0723">Serine/threonine-protein kinase</keyword>
<evidence type="ECO:0000256" key="7">
    <source>
        <dbReference type="ARBA" id="ARBA00037982"/>
    </source>
</evidence>
<protein>
    <recommendedName>
        <fullName evidence="1">non-specific serine/threonine protein kinase</fullName>
        <ecNumber evidence="1">2.7.11.1</ecNumber>
    </recommendedName>
</protein>
<evidence type="ECO:0000313" key="12">
    <source>
        <dbReference type="EMBL" id="KTW26580.1"/>
    </source>
</evidence>
<accession>A0A0W4ZDX0</accession>
<dbReference type="InterPro" id="IPR011009">
    <property type="entry name" value="Kinase-like_dom_sf"/>
</dbReference>
<dbReference type="STRING" id="1408657.A0A0W4ZDX0"/>
<proteinExistence type="inferred from homology"/>
<comment type="catalytic activity">
    <reaction evidence="9">
        <text>L-seryl-[protein] + ATP = O-phospho-L-seryl-[protein] + ADP + H(+)</text>
        <dbReference type="Rhea" id="RHEA:17989"/>
        <dbReference type="Rhea" id="RHEA-COMP:9863"/>
        <dbReference type="Rhea" id="RHEA-COMP:11604"/>
        <dbReference type="ChEBI" id="CHEBI:15378"/>
        <dbReference type="ChEBI" id="CHEBI:29999"/>
        <dbReference type="ChEBI" id="CHEBI:30616"/>
        <dbReference type="ChEBI" id="CHEBI:83421"/>
        <dbReference type="ChEBI" id="CHEBI:456216"/>
        <dbReference type="EC" id="2.7.11.1"/>
    </reaction>
</comment>
<dbReference type="OrthoDB" id="1405469at2759"/>
<evidence type="ECO:0000256" key="6">
    <source>
        <dbReference type="ARBA" id="ARBA00022840"/>
    </source>
</evidence>
<name>A0A0W4ZDX0_PNEJ7</name>
<dbReference type="GO" id="GO:0005737">
    <property type="term" value="C:cytoplasm"/>
    <property type="evidence" value="ECO:0007669"/>
    <property type="project" value="TreeGrafter"/>
</dbReference>
<dbReference type="GO" id="GO:0005524">
    <property type="term" value="F:ATP binding"/>
    <property type="evidence" value="ECO:0007669"/>
    <property type="project" value="UniProtKB-KW"/>
</dbReference>
<dbReference type="FunFam" id="3.30.200.20:FF:000306">
    <property type="entry name" value="IKS protein kinase"/>
    <property type="match status" value="1"/>
</dbReference>
<dbReference type="PROSITE" id="PS00108">
    <property type="entry name" value="PROTEIN_KINASE_ST"/>
    <property type="match status" value="1"/>
</dbReference>
<comment type="caution">
    <text evidence="12">The sequence shown here is derived from an EMBL/GenBank/DDBJ whole genome shotgun (WGS) entry which is preliminary data.</text>
</comment>
<evidence type="ECO:0000259" key="11">
    <source>
        <dbReference type="PROSITE" id="PS50011"/>
    </source>
</evidence>
<comment type="catalytic activity">
    <reaction evidence="8">
        <text>L-threonyl-[protein] + ATP = O-phospho-L-threonyl-[protein] + ADP + H(+)</text>
        <dbReference type="Rhea" id="RHEA:46608"/>
        <dbReference type="Rhea" id="RHEA-COMP:11060"/>
        <dbReference type="Rhea" id="RHEA-COMP:11605"/>
        <dbReference type="ChEBI" id="CHEBI:15378"/>
        <dbReference type="ChEBI" id="CHEBI:30013"/>
        <dbReference type="ChEBI" id="CHEBI:30616"/>
        <dbReference type="ChEBI" id="CHEBI:61977"/>
        <dbReference type="ChEBI" id="CHEBI:456216"/>
        <dbReference type="EC" id="2.7.11.1"/>
    </reaction>
</comment>
<comment type="similarity">
    <text evidence="7">Belongs to the protein kinase superfamily. Ser/Thr protein kinase family. GCN2 subfamily.</text>
</comment>
<dbReference type="VEuPathDB" id="FungiDB:T551_03497"/>
<keyword evidence="4" id="KW-0547">Nucleotide-binding</keyword>
<dbReference type="Pfam" id="PF00069">
    <property type="entry name" value="Pkinase"/>
    <property type="match status" value="1"/>
</dbReference>
<feature type="compositionally biased region" description="Low complexity" evidence="10">
    <location>
        <begin position="107"/>
        <end position="126"/>
    </location>
</feature>
<keyword evidence="5" id="KW-0418">Kinase</keyword>
<dbReference type="InterPro" id="IPR050339">
    <property type="entry name" value="CC_SR_Kinase"/>
</dbReference>
<sequence>MTQDQAIIPFTECNDWNVVFRDSVSGAVVLFNRENKQLSLYRNIKGSLVQKPGTTFCPLCYRPFQANDLHSTFDESSLMLQTFIDSGYFRFLENFTWDDAEKPLDISQPLSSPSPTNSSLPGFSPSTSTPLSSLSFNQGYFKRFFIPEGSLGRGSRGEVLKVLHVLDGVPLGHYAVKRIPVGDSHSWLKKLLKEVHLLRLRHTNLVNYNHVWLENSKLTKFGPTVPVLYILQEYCDRGDLESFVQELLVSNEPTFFDLKKKVKRLKAKPFFIKSGNDIVLPLGMVISFIKDIASGLSFLHENNLIHRDLKPGNCLLQSTKNGFFPRVLVSDFGESQVATEVESRSGGTGTLEYTAPEVLFTGEDGKPKGFFTPASDIFSLGLILYWLLFTGKLPYEHSAEEYDKLRAEILNFKGYQHQPKTSNAPEDLCMFLETMLSPDPHKRPSSQEIVEFIIRILKKYCFQNILENDQPLQFNEYEESSRIMPVSSQESLAHQETKSRFSYNKNTHMKNKNLTFRSIYLFIFQLFQNVKWLQIFSVLFDKTKFQSYVFDIKIIKCIKFIAKVYPVLSCLSV</sequence>
<evidence type="ECO:0000256" key="10">
    <source>
        <dbReference type="SAM" id="MobiDB-lite"/>
    </source>
</evidence>
<organism evidence="12 13">
    <name type="scientific">Pneumocystis jirovecii (strain RU7)</name>
    <name type="common">Human pneumocystis pneumonia agent</name>
    <dbReference type="NCBI Taxonomy" id="1408657"/>
    <lineage>
        <taxon>Eukaryota</taxon>
        <taxon>Fungi</taxon>
        <taxon>Dikarya</taxon>
        <taxon>Ascomycota</taxon>
        <taxon>Taphrinomycotina</taxon>
        <taxon>Pneumocystomycetes</taxon>
        <taxon>Pneumocystaceae</taxon>
        <taxon>Pneumocystis</taxon>
    </lineage>
</organism>
<dbReference type="InterPro" id="IPR008271">
    <property type="entry name" value="Ser/Thr_kinase_AS"/>
</dbReference>
<dbReference type="PROSITE" id="PS50011">
    <property type="entry name" value="PROTEIN_KINASE_DOM"/>
    <property type="match status" value="1"/>
</dbReference>
<dbReference type="Gene3D" id="3.30.200.20">
    <property type="entry name" value="Phosphorylase Kinase, domain 1"/>
    <property type="match status" value="1"/>
</dbReference>
<evidence type="ECO:0000256" key="1">
    <source>
        <dbReference type="ARBA" id="ARBA00012513"/>
    </source>
</evidence>
<dbReference type="GO" id="GO:0004674">
    <property type="term" value="F:protein serine/threonine kinase activity"/>
    <property type="evidence" value="ECO:0007669"/>
    <property type="project" value="UniProtKB-KW"/>
</dbReference>
<dbReference type="Proteomes" id="UP000053447">
    <property type="component" value="Unassembled WGS sequence"/>
</dbReference>
<dbReference type="RefSeq" id="XP_018228109.1">
    <property type="nucleotide sequence ID" value="XM_018375760.1"/>
</dbReference>
<dbReference type="CDD" id="cd14014">
    <property type="entry name" value="STKc_PknB_like"/>
    <property type="match status" value="1"/>
</dbReference>
<evidence type="ECO:0000256" key="4">
    <source>
        <dbReference type="ARBA" id="ARBA00022741"/>
    </source>
</evidence>
<dbReference type="Gene3D" id="1.10.510.10">
    <property type="entry name" value="Transferase(Phosphotransferase) domain 1"/>
    <property type="match status" value="1"/>
</dbReference>
<evidence type="ECO:0000256" key="3">
    <source>
        <dbReference type="ARBA" id="ARBA00022679"/>
    </source>
</evidence>
<dbReference type="EMBL" id="LFWA01000017">
    <property type="protein sequence ID" value="KTW26580.1"/>
    <property type="molecule type" value="Genomic_DNA"/>
</dbReference>
<feature type="region of interest" description="Disordered" evidence="10">
    <location>
        <begin position="106"/>
        <end position="126"/>
    </location>
</feature>
<reference evidence="13" key="1">
    <citation type="journal article" date="2016" name="Nat. Commun.">
        <title>Genome analysis of three Pneumocystis species reveals adaptation mechanisms to life exclusively in mammalian hosts.</title>
        <authorList>
            <person name="Ma L."/>
            <person name="Chen Z."/>
            <person name="Huang D.W."/>
            <person name="Kutty G."/>
            <person name="Ishihara M."/>
            <person name="Wang H."/>
            <person name="Abouelleil A."/>
            <person name="Bishop L."/>
            <person name="Davey E."/>
            <person name="Deng R."/>
            <person name="Deng X."/>
            <person name="Fan L."/>
            <person name="Fantoni G."/>
            <person name="Fitzgerald M."/>
            <person name="Gogineni E."/>
            <person name="Goldberg J.M."/>
            <person name="Handley G."/>
            <person name="Hu X."/>
            <person name="Huber C."/>
            <person name="Jiao X."/>
            <person name="Jones K."/>
            <person name="Levin J.Z."/>
            <person name="Liu Y."/>
            <person name="Macdonald P."/>
            <person name="Melnikov A."/>
            <person name="Raley C."/>
            <person name="Sassi M."/>
            <person name="Sherman B.T."/>
            <person name="Song X."/>
            <person name="Sykes S."/>
            <person name="Tran B."/>
            <person name="Walsh L."/>
            <person name="Xia Y."/>
            <person name="Yang J."/>
            <person name="Young S."/>
            <person name="Zeng Q."/>
            <person name="Zheng X."/>
            <person name="Stephens R."/>
            <person name="Nusbaum C."/>
            <person name="Birren B.W."/>
            <person name="Azadi P."/>
            <person name="Lempicki R.A."/>
            <person name="Cuomo C.A."/>
            <person name="Kovacs J.A."/>
        </authorList>
    </citation>
    <scope>NUCLEOTIDE SEQUENCE [LARGE SCALE GENOMIC DNA]</scope>
    <source>
        <strain evidence="13">RU7</strain>
    </source>
</reference>
<dbReference type="GeneID" id="28942015"/>
<evidence type="ECO:0000313" key="13">
    <source>
        <dbReference type="Proteomes" id="UP000053447"/>
    </source>
</evidence>
<dbReference type="EC" id="2.7.11.1" evidence="1"/>
<feature type="domain" description="Protein kinase" evidence="11">
    <location>
        <begin position="145"/>
        <end position="457"/>
    </location>
</feature>
<dbReference type="PANTHER" id="PTHR11042">
    <property type="entry name" value="EUKARYOTIC TRANSLATION INITIATION FACTOR 2-ALPHA KINASE EIF2-ALPHA KINASE -RELATED"/>
    <property type="match status" value="1"/>
</dbReference>
<dbReference type="SMART" id="SM00220">
    <property type="entry name" value="S_TKc"/>
    <property type="match status" value="1"/>
</dbReference>
<evidence type="ECO:0000256" key="2">
    <source>
        <dbReference type="ARBA" id="ARBA00022527"/>
    </source>
</evidence>
<keyword evidence="3" id="KW-0808">Transferase</keyword>
<keyword evidence="13" id="KW-1185">Reference proteome</keyword>
<evidence type="ECO:0000256" key="5">
    <source>
        <dbReference type="ARBA" id="ARBA00022777"/>
    </source>
</evidence>
<dbReference type="GO" id="GO:0005634">
    <property type="term" value="C:nucleus"/>
    <property type="evidence" value="ECO:0007669"/>
    <property type="project" value="TreeGrafter"/>
</dbReference>